<sequence length="390" mass="42584">MNFHFIVADSLQKLVVLFALFLWQFFSTRGSIEWTITLFSLSTIPNTLVVGIPLLGAMYGEQRFSSRNNSLKKQPPSLPSSIHVDSDVTSLRHSEQLQANAEISDVGKLHVVLRRSSTVSSLKSKNMSPTPRASNLTGVDIYSLPSTREPTPRGSISSFNEAESLGRRCINGDLGNLFNQRRHNFATSDTYKSEISSWPDMIPPVTGTVLNDNNSTEVKVEVASEFPGDASPLATNQNEANCEAKEELHEMPPAGVMIRLGLLMVWRKLTTNLNTYACVIGLVWSLISFRWNMEMPSIIKGSITILSNTGLGMAMFSLGLFMGSQPSIVSCGKRLAIFAMVIRFLVGPAVIAATSAAVGLQGTLLQVAILQDHFRVADCLAHNHNLLSAS</sequence>
<feature type="transmembrane region" description="Helical" evidence="8">
    <location>
        <begin position="40"/>
        <end position="60"/>
    </location>
</feature>
<evidence type="ECO:0000313" key="10">
    <source>
        <dbReference type="Proteomes" id="UP001054252"/>
    </source>
</evidence>
<keyword evidence="3" id="KW-0813">Transport</keyword>
<comment type="subcellular location">
    <subcellularLocation>
        <location evidence="1">Endomembrane system</location>
        <topology evidence="1">Multi-pass membrane protein</topology>
    </subcellularLocation>
</comment>
<keyword evidence="7" id="KW-0927">Auxin signaling pathway</keyword>
<proteinExistence type="inferred from homology"/>
<dbReference type="GO" id="GO:0010329">
    <property type="term" value="F:auxin efflux transmembrane transporter activity"/>
    <property type="evidence" value="ECO:0007669"/>
    <property type="project" value="TreeGrafter"/>
</dbReference>
<evidence type="ECO:0000313" key="9">
    <source>
        <dbReference type="EMBL" id="GKV52021.1"/>
    </source>
</evidence>
<evidence type="ECO:0000256" key="1">
    <source>
        <dbReference type="ARBA" id="ARBA00004127"/>
    </source>
</evidence>
<evidence type="ECO:0000256" key="5">
    <source>
        <dbReference type="ARBA" id="ARBA00022989"/>
    </source>
</evidence>
<keyword evidence="6 8" id="KW-0472">Membrane</keyword>
<dbReference type="GO" id="GO:0009734">
    <property type="term" value="P:auxin-activated signaling pathway"/>
    <property type="evidence" value="ECO:0007669"/>
    <property type="project" value="UniProtKB-KW"/>
</dbReference>
<evidence type="ECO:0000256" key="2">
    <source>
        <dbReference type="ARBA" id="ARBA00009177"/>
    </source>
</evidence>
<dbReference type="PANTHER" id="PTHR31752:SF4">
    <property type="entry name" value="AUXIN EFFLUX CARRIER COMPONENT 2"/>
    <property type="match status" value="1"/>
</dbReference>
<keyword evidence="10" id="KW-1185">Reference proteome</keyword>
<feature type="transmembrane region" description="Helical" evidence="8">
    <location>
        <begin position="303"/>
        <end position="323"/>
    </location>
</feature>
<comment type="caution">
    <text evidence="9">The sequence shown here is derived from an EMBL/GenBank/DDBJ whole genome shotgun (WGS) entry which is preliminary data.</text>
</comment>
<evidence type="ECO:0000256" key="7">
    <source>
        <dbReference type="ARBA" id="ARBA00023294"/>
    </source>
</evidence>
<feature type="transmembrane region" description="Helical" evidence="8">
    <location>
        <begin position="335"/>
        <end position="358"/>
    </location>
</feature>
<evidence type="ECO:0008006" key="11">
    <source>
        <dbReference type="Google" id="ProtNLM"/>
    </source>
</evidence>
<name>A0AAV5MPZ9_9ROSI</name>
<dbReference type="Pfam" id="PF03547">
    <property type="entry name" value="Mem_trans"/>
    <property type="match status" value="1"/>
</dbReference>
<dbReference type="EMBL" id="BPVZ01000586">
    <property type="protein sequence ID" value="GKV52021.1"/>
    <property type="molecule type" value="Genomic_DNA"/>
</dbReference>
<reference evidence="9 10" key="1">
    <citation type="journal article" date="2021" name="Commun. Biol.">
        <title>The genome of Shorea leprosula (Dipterocarpaceae) highlights the ecological relevance of drought in aseasonal tropical rainforests.</title>
        <authorList>
            <person name="Ng K.K.S."/>
            <person name="Kobayashi M.J."/>
            <person name="Fawcett J.A."/>
            <person name="Hatakeyama M."/>
            <person name="Paape T."/>
            <person name="Ng C.H."/>
            <person name="Ang C.C."/>
            <person name="Tnah L.H."/>
            <person name="Lee C.T."/>
            <person name="Nishiyama T."/>
            <person name="Sese J."/>
            <person name="O'Brien M.J."/>
            <person name="Copetti D."/>
            <person name="Mohd Noor M.I."/>
            <person name="Ong R.C."/>
            <person name="Putra M."/>
            <person name="Sireger I.Z."/>
            <person name="Indrioko S."/>
            <person name="Kosugi Y."/>
            <person name="Izuno A."/>
            <person name="Isagi Y."/>
            <person name="Lee S.L."/>
            <person name="Shimizu K.K."/>
        </authorList>
    </citation>
    <scope>NUCLEOTIDE SEQUENCE [LARGE SCALE GENOMIC DNA]</scope>
    <source>
        <strain evidence="9">214</strain>
    </source>
</reference>
<keyword evidence="5 8" id="KW-1133">Transmembrane helix</keyword>
<evidence type="ECO:0000256" key="3">
    <source>
        <dbReference type="ARBA" id="ARBA00022448"/>
    </source>
</evidence>
<dbReference type="GO" id="GO:0005886">
    <property type="term" value="C:plasma membrane"/>
    <property type="evidence" value="ECO:0007669"/>
    <property type="project" value="TreeGrafter"/>
</dbReference>
<evidence type="ECO:0000256" key="6">
    <source>
        <dbReference type="ARBA" id="ARBA00023136"/>
    </source>
</evidence>
<accession>A0AAV5MPZ9</accession>
<evidence type="ECO:0000256" key="8">
    <source>
        <dbReference type="SAM" id="Phobius"/>
    </source>
</evidence>
<dbReference type="GO" id="GO:0005783">
    <property type="term" value="C:endoplasmic reticulum"/>
    <property type="evidence" value="ECO:0007669"/>
    <property type="project" value="TreeGrafter"/>
</dbReference>
<organism evidence="9 10">
    <name type="scientific">Rubroshorea leprosula</name>
    <dbReference type="NCBI Taxonomy" id="152421"/>
    <lineage>
        <taxon>Eukaryota</taxon>
        <taxon>Viridiplantae</taxon>
        <taxon>Streptophyta</taxon>
        <taxon>Embryophyta</taxon>
        <taxon>Tracheophyta</taxon>
        <taxon>Spermatophyta</taxon>
        <taxon>Magnoliopsida</taxon>
        <taxon>eudicotyledons</taxon>
        <taxon>Gunneridae</taxon>
        <taxon>Pentapetalae</taxon>
        <taxon>rosids</taxon>
        <taxon>malvids</taxon>
        <taxon>Malvales</taxon>
        <taxon>Dipterocarpaceae</taxon>
        <taxon>Rubroshorea</taxon>
    </lineage>
</organism>
<comment type="similarity">
    <text evidence="2">Belongs to the auxin efflux carrier (TC 2.A.69.1) family.</text>
</comment>
<dbReference type="AlphaFoldDB" id="A0AAV5MPZ9"/>
<dbReference type="Proteomes" id="UP001054252">
    <property type="component" value="Unassembled WGS sequence"/>
</dbReference>
<gene>
    <name evidence="9" type="ORF">SLEP1_g58629</name>
</gene>
<protein>
    <recommendedName>
        <fullName evidence="11">Auxin efflux carrier component</fullName>
    </recommendedName>
</protein>
<dbReference type="InterPro" id="IPR004776">
    <property type="entry name" value="Mem_transp_PIN-like"/>
</dbReference>
<dbReference type="InterPro" id="IPR051107">
    <property type="entry name" value="Auxin_Efflux_Carrier"/>
</dbReference>
<evidence type="ECO:0000256" key="4">
    <source>
        <dbReference type="ARBA" id="ARBA00022692"/>
    </source>
</evidence>
<dbReference type="PANTHER" id="PTHR31752">
    <property type="entry name" value="AUXIN EFFLUX CARRIER COMPONENT 1B-RELATED"/>
    <property type="match status" value="1"/>
</dbReference>
<feature type="transmembrane region" description="Helical" evidence="8">
    <location>
        <begin position="273"/>
        <end position="291"/>
    </location>
</feature>
<keyword evidence="4 8" id="KW-0812">Transmembrane</keyword>
<dbReference type="GO" id="GO:0009926">
    <property type="term" value="P:auxin polar transport"/>
    <property type="evidence" value="ECO:0007669"/>
    <property type="project" value="TreeGrafter"/>
</dbReference>